<comment type="caution">
    <text evidence="2">The sequence shown here is derived from an EMBL/GenBank/DDBJ whole genome shotgun (WGS) entry which is preliminary data.</text>
</comment>
<reference evidence="2" key="1">
    <citation type="submission" date="2021-12" db="EMBL/GenBank/DDBJ databases">
        <title>Draft genome sequence of Corynebacterium ammoniagenes strain T-723.</title>
        <authorList>
            <person name="Matsuzawa M."/>
            <person name="Hiratani M."/>
            <person name="Abe I."/>
            <person name="Tsuji Y."/>
            <person name="Nakamura J."/>
        </authorList>
    </citation>
    <scope>NUCLEOTIDE SEQUENCE</scope>
    <source>
        <strain evidence="2">T-723</strain>
    </source>
</reference>
<dbReference type="AlphaFoldDB" id="A0AAV5G6G8"/>
<dbReference type="InterPro" id="IPR036265">
    <property type="entry name" value="HIT-like_sf"/>
</dbReference>
<gene>
    <name evidence="2" type="ORF">CAT723_07370</name>
</gene>
<dbReference type="PANTHER" id="PTHR42763:SF2">
    <property type="entry name" value="ADP-GLUCOSE PHOSPHORYLASE"/>
    <property type="match status" value="1"/>
</dbReference>
<feature type="domain" description="DUF4921" evidence="1">
    <location>
        <begin position="11"/>
        <end position="374"/>
    </location>
</feature>
<name>A0AAV5G6G8_CORAM</name>
<evidence type="ECO:0000313" key="2">
    <source>
        <dbReference type="EMBL" id="GJN42258.1"/>
    </source>
</evidence>
<dbReference type="RefSeq" id="WP_236163660.1">
    <property type="nucleotide sequence ID" value="NZ_BQKK01000001.1"/>
</dbReference>
<evidence type="ECO:0000259" key="1">
    <source>
        <dbReference type="Pfam" id="PF16268"/>
    </source>
</evidence>
<dbReference type="Proteomes" id="UP001054925">
    <property type="component" value="Unassembled WGS sequence"/>
</dbReference>
<dbReference type="SUPFAM" id="SSF54197">
    <property type="entry name" value="HIT-like"/>
    <property type="match status" value="1"/>
</dbReference>
<dbReference type="InterPro" id="IPR053177">
    <property type="entry name" value="ADP-glucose_phosphorylase"/>
</dbReference>
<accession>A0AAV5G6G8</accession>
<proteinExistence type="predicted"/>
<protein>
    <recommendedName>
        <fullName evidence="1">DUF4921 domain-containing protein</fullName>
    </recommendedName>
</protein>
<dbReference type="Pfam" id="PF16268">
    <property type="entry name" value="DUF4921"/>
    <property type="match status" value="1"/>
</dbReference>
<dbReference type="InterPro" id="IPR032576">
    <property type="entry name" value="DUF4921"/>
</dbReference>
<dbReference type="PANTHER" id="PTHR42763">
    <property type="entry name" value="ADP-GLUCOSE PHOSPHORYLASE"/>
    <property type="match status" value="1"/>
</dbReference>
<dbReference type="Gene3D" id="3.30.428.10">
    <property type="entry name" value="HIT-like"/>
    <property type="match status" value="1"/>
</dbReference>
<sequence>MTVNYSPFTHMADGTIKQINPLLGTEVWTVPGRGNRPLDQPQAMTDNHSCAFCWDRKRETPPEKARMLSDATVLRHVPAAELDATDPDFRRIPNLFEIVTFDYWHANYGMEADAELIDAYLAEDSGYDHVKSVVEAKLRRQLDGEDLKLAARAFFSGSHDVIVARRHHGGSGSLSKDEHARIIAFTIDAMRNLYEKNPYAKYVAAFQNWLKPAGASFDHLHKQLVAIDEHGPELRSVERVPNVFEERGIELARKHDLIIAENEHAVLFAGIGHPYPTLEVYSKAPGRPWEHSAAEVRGFSDVLHAAHRAIGAGVACNEEWHHQPRDVHIPMPWRVNLKLRTSTLAGFEGSTHIYLNTISPWDLKEKVLAGLDNHR</sequence>
<evidence type="ECO:0000313" key="3">
    <source>
        <dbReference type="Proteomes" id="UP001054925"/>
    </source>
</evidence>
<dbReference type="EMBL" id="BQKK01000001">
    <property type="protein sequence ID" value="GJN42258.1"/>
    <property type="molecule type" value="Genomic_DNA"/>
</dbReference>
<organism evidence="2 3">
    <name type="scientific">Corynebacterium ammoniagenes</name>
    <name type="common">Brevibacterium ammoniagenes</name>
    <dbReference type="NCBI Taxonomy" id="1697"/>
    <lineage>
        <taxon>Bacteria</taxon>
        <taxon>Bacillati</taxon>
        <taxon>Actinomycetota</taxon>
        <taxon>Actinomycetes</taxon>
        <taxon>Mycobacteriales</taxon>
        <taxon>Corynebacteriaceae</taxon>
        <taxon>Corynebacterium</taxon>
    </lineage>
</organism>